<evidence type="ECO:0000256" key="8">
    <source>
        <dbReference type="ARBA" id="ARBA00051245"/>
    </source>
</evidence>
<dbReference type="PANTHER" id="PTHR32309">
    <property type="entry name" value="TYROSINE-PROTEIN KINASE"/>
    <property type="match status" value="1"/>
</dbReference>
<dbReference type="GO" id="GO:0004715">
    <property type="term" value="F:non-membrane spanning protein tyrosine kinase activity"/>
    <property type="evidence" value="ECO:0007669"/>
    <property type="project" value="UniProtKB-EC"/>
</dbReference>
<dbReference type="EMBL" id="CP141614">
    <property type="protein sequence ID" value="WRP14875.1"/>
    <property type="molecule type" value="Genomic_DNA"/>
</dbReference>
<dbReference type="InterPro" id="IPR050445">
    <property type="entry name" value="Bact_polysacc_biosynth/exp"/>
</dbReference>
<evidence type="ECO:0000256" key="2">
    <source>
        <dbReference type="ARBA" id="ARBA00011903"/>
    </source>
</evidence>
<evidence type="ECO:0000256" key="3">
    <source>
        <dbReference type="ARBA" id="ARBA00022679"/>
    </source>
</evidence>
<comment type="similarity">
    <text evidence="1">Belongs to the CpsD/CapB family.</text>
</comment>
<evidence type="ECO:0000256" key="4">
    <source>
        <dbReference type="ARBA" id="ARBA00022741"/>
    </source>
</evidence>
<feature type="region of interest" description="Disordered" evidence="9">
    <location>
        <begin position="237"/>
        <end position="278"/>
    </location>
</feature>
<evidence type="ECO:0000256" key="7">
    <source>
        <dbReference type="ARBA" id="ARBA00023137"/>
    </source>
</evidence>
<feature type="compositionally biased region" description="Basic and acidic residues" evidence="9">
    <location>
        <begin position="260"/>
        <end position="278"/>
    </location>
</feature>
<dbReference type="PANTHER" id="PTHR32309:SF13">
    <property type="entry name" value="FERRIC ENTEROBACTIN TRANSPORT PROTEIN FEPE"/>
    <property type="match status" value="1"/>
</dbReference>
<dbReference type="Gene3D" id="3.40.50.300">
    <property type="entry name" value="P-loop containing nucleotide triphosphate hydrolases"/>
    <property type="match status" value="1"/>
</dbReference>
<keyword evidence="6" id="KW-0067">ATP-binding</keyword>
<evidence type="ECO:0000256" key="9">
    <source>
        <dbReference type="SAM" id="MobiDB-lite"/>
    </source>
</evidence>
<feature type="compositionally biased region" description="Basic and acidic residues" evidence="9">
    <location>
        <begin position="237"/>
        <end position="250"/>
    </location>
</feature>
<dbReference type="Proteomes" id="UP001333102">
    <property type="component" value="Chromosome"/>
</dbReference>
<sequence>MRGRAGRALPVHPSGPPLVMEGDQYRLVAEAFRSLRTNLQYAALGSPLRILTVTAAGPDEGKSSITANLAVALAQGGTRVLAVGADLRRPALHRAFDLDHRVGLTSVLMGRMSLEEAVRQTEPWGVDVLPSGPLPPNPAELLGSRQMAALLEEMRQRWELVLLDTPPVVALSDAALLAARSDGVLLVVTAHQTPRDVVVAARRQLEQVGARILGVVLNRVRPSESGRYHYYYDYYSRDGSSDEAPRDGRPSRAPRAPASLDERGGRVLADRTAGDGDA</sequence>
<dbReference type="InterPro" id="IPR005702">
    <property type="entry name" value="Wzc-like_C"/>
</dbReference>
<evidence type="ECO:0000256" key="6">
    <source>
        <dbReference type="ARBA" id="ARBA00022840"/>
    </source>
</evidence>
<evidence type="ECO:0000259" key="10">
    <source>
        <dbReference type="Pfam" id="PF13614"/>
    </source>
</evidence>
<keyword evidence="5 11" id="KW-0418">Kinase</keyword>
<keyword evidence="4" id="KW-0547">Nucleotide-binding</keyword>
<comment type="catalytic activity">
    <reaction evidence="8">
        <text>L-tyrosyl-[protein] + ATP = O-phospho-L-tyrosyl-[protein] + ADP + H(+)</text>
        <dbReference type="Rhea" id="RHEA:10596"/>
        <dbReference type="Rhea" id="RHEA-COMP:10136"/>
        <dbReference type="Rhea" id="RHEA-COMP:20101"/>
        <dbReference type="ChEBI" id="CHEBI:15378"/>
        <dbReference type="ChEBI" id="CHEBI:30616"/>
        <dbReference type="ChEBI" id="CHEBI:46858"/>
        <dbReference type="ChEBI" id="CHEBI:61978"/>
        <dbReference type="ChEBI" id="CHEBI:456216"/>
        <dbReference type="EC" id="2.7.10.2"/>
    </reaction>
</comment>
<evidence type="ECO:0000313" key="12">
    <source>
        <dbReference type="Proteomes" id="UP001333102"/>
    </source>
</evidence>
<accession>A0ABZ1BPY8</accession>
<dbReference type="NCBIfam" id="TIGR01007">
    <property type="entry name" value="eps_fam"/>
    <property type="match status" value="1"/>
</dbReference>
<proteinExistence type="inferred from homology"/>
<dbReference type="RefSeq" id="WP_324669262.1">
    <property type="nucleotide sequence ID" value="NZ_CP141614.1"/>
</dbReference>
<evidence type="ECO:0000313" key="11">
    <source>
        <dbReference type="EMBL" id="WRP14875.1"/>
    </source>
</evidence>
<organism evidence="11 12">
    <name type="scientific">Geochorda subterranea</name>
    <dbReference type="NCBI Taxonomy" id="3109564"/>
    <lineage>
        <taxon>Bacteria</taxon>
        <taxon>Bacillati</taxon>
        <taxon>Bacillota</taxon>
        <taxon>Limnochordia</taxon>
        <taxon>Limnochordales</taxon>
        <taxon>Geochordaceae</taxon>
        <taxon>Geochorda</taxon>
    </lineage>
</organism>
<name>A0ABZ1BPY8_9FIRM</name>
<evidence type="ECO:0000256" key="1">
    <source>
        <dbReference type="ARBA" id="ARBA00007316"/>
    </source>
</evidence>
<reference evidence="12" key="1">
    <citation type="submission" date="2023-12" db="EMBL/GenBank/DDBJ databases">
        <title>Novel isolates from deep terrestrial aquifers shed light on the physiology and ecology of the class Limnochordia.</title>
        <authorList>
            <person name="Karnachuk O.V."/>
            <person name="Lukina A.P."/>
            <person name="Avakyan M.R."/>
            <person name="Kadnikov V."/>
            <person name="Begmatov S."/>
            <person name="Beletsky A.V."/>
            <person name="Mardanov A.V."/>
            <person name="Ravin N.V."/>
        </authorList>
    </citation>
    <scope>NUCLEOTIDE SEQUENCE [LARGE SCALE GENOMIC DNA]</scope>
    <source>
        <strain evidence="12">LN</strain>
    </source>
</reference>
<dbReference type="InterPro" id="IPR025669">
    <property type="entry name" value="AAA_dom"/>
</dbReference>
<dbReference type="SUPFAM" id="SSF52540">
    <property type="entry name" value="P-loop containing nucleoside triphosphate hydrolases"/>
    <property type="match status" value="1"/>
</dbReference>
<protein>
    <recommendedName>
        <fullName evidence="2">non-specific protein-tyrosine kinase</fullName>
        <ecNumber evidence="2">2.7.10.2</ecNumber>
    </recommendedName>
</protein>
<keyword evidence="12" id="KW-1185">Reference proteome</keyword>
<dbReference type="EC" id="2.7.10.2" evidence="2"/>
<dbReference type="Pfam" id="PF13614">
    <property type="entry name" value="AAA_31"/>
    <property type="match status" value="1"/>
</dbReference>
<gene>
    <name evidence="11" type="ORF">VLY81_01500</name>
</gene>
<dbReference type="CDD" id="cd05387">
    <property type="entry name" value="BY-kinase"/>
    <property type="match status" value="1"/>
</dbReference>
<evidence type="ECO:0000256" key="5">
    <source>
        <dbReference type="ARBA" id="ARBA00022777"/>
    </source>
</evidence>
<keyword evidence="7" id="KW-0829">Tyrosine-protein kinase</keyword>
<feature type="domain" description="AAA" evidence="10">
    <location>
        <begin position="61"/>
        <end position="191"/>
    </location>
</feature>
<dbReference type="InterPro" id="IPR027417">
    <property type="entry name" value="P-loop_NTPase"/>
</dbReference>
<keyword evidence="3 11" id="KW-0808">Transferase</keyword>